<evidence type="ECO:0000259" key="2">
    <source>
        <dbReference type="PROSITE" id="PS50011"/>
    </source>
</evidence>
<dbReference type="GO" id="GO:0005524">
    <property type="term" value="F:ATP binding"/>
    <property type="evidence" value="ECO:0007669"/>
    <property type="project" value="InterPro"/>
</dbReference>
<evidence type="ECO:0000313" key="3">
    <source>
        <dbReference type="EMBL" id="KAH7375858.1"/>
    </source>
</evidence>
<gene>
    <name evidence="3" type="ORF">B0T11DRAFT_345863</name>
</gene>
<dbReference type="PROSITE" id="PS00108">
    <property type="entry name" value="PROTEIN_KINASE_ST"/>
    <property type="match status" value="1"/>
</dbReference>
<reference evidence="3" key="1">
    <citation type="journal article" date="2021" name="Nat. Commun.">
        <title>Genetic determinants of endophytism in the Arabidopsis root mycobiome.</title>
        <authorList>
            <person name="Mesny F."/>
            <person name="Miyauchi S."/>
            <person name="Thiergart T."/>
            <person name="Pickel B."/>
            <person name="Atanasova L."/>
            <person name="Karlsson M."/>
            <person name="Huettel B."/>
            <person name="Barry K.W."/>
            <person name="Haridas S."/>
            <person name="Chen C."/>
            <person name="Bauer D."/>
            <person name="Andreopoulos W."/>
            <person name="Pangilinan J."/>
            <person name="LaButti K."/>
            <person name="Riley R."/>
            <person name="Lipzen A."/>
            <person name="Clum A."/>
            <person name="Drula E."/>
            <person name="Henrissat B."/>
            <person name="Kohler A."/>
            <person name="Grigoriev I.V."/>
            <person name="Martin F.M."/>
            <person name="Hacquard S."/>
        </authorList>
    </citation>
    <scope>NUCLEOTIDE SEQUENCE</scope>
    <source>
        <strain evidence="3">MPI-CAGE-AT-0016</strain>
    </source>
</reference>
<dbReference type="OrthoDB" id="4062651at2759"/>
<proteinExistence type="predicted"/>
<dbReference type="PANTHER" id="PTHR24359">
    <property type="entry name" value="SERINE/THREONINE-PROTEIN KINASE SBK1"/>
    <property type="match status" value="1"/>
</dbReference>
<feature type="domain" description="Protein kinase" evidence="2">
    <location>
        <begin position="79"/>
        <end position="375"/>
    </location>
</feature>
<dbReference type="Pfam" id="PF12796">
    <property type="entry name" value="Ank_2"/>
    <property type="match status" value="1"/>
</dbReference>
<dbReference type="Pfam" id="PF00069">
    <property type="entry name" value="Pkinase"/>
    <property type="match status" value="1"/>
</dbReference>
<keyword evidence="4" id="KW-1185">Reference proteome</keyword>
<dbReference type="SUPFAM" id="SSF56112">
    <property type="entry name" value="Protein kinase-like (PK-like)"/>
    <property type="match status" value="1"/>
</dbReference>
<dbReference type="InterPro" id="IPR036770">
    <property type="entry name" value="Ankyrin_rpt-contain_sf"/>
</dbReference>
<dbReference type="GO" id="GO:0004674">
    <property type="term" value="F:protein serine/threonine kinase activity"/>
    <property type="evidence" value="ECO:0007669"/>
    <property type="project" value="TreeGrafter"/>
</dbReference>
<feature type="compositionally biased region" description="Polar residues" evidence="1">
    <location>
        <begin position="535"/>
        <end position="544"/>
    </location>
</feature>
<dbReference type="PROSITE" id="PS50011">
    <property type="entry name" value="PROTEIN_KINASE_DOM"/>
    <property type="match status" value="1"/>
</dbReference>
<dbReference type="InterPro" id="IPR002110">
    <property type="entry name" value="Ankyrin_rpt"/>
</dbReference>
<evidence type="ECO:0000313" key="4">
    <source>
        <dbReference type="Proteomes" id="UP000813385"/>
    </source>
</evidence>
<evidence type="ECO:0000256" key="1">
    <source>
        <dbReference type="SAM" id="MobiDB-lite"/>
    </source>
</evidence>
<dbReference type="SMART" id="SM00220">
    <property type="entry name" value="S_TKc"/>
    <property type="match status" value="1"/>
</dbReference>
<protein>
    <recommendedName>
        <fullName evidence="2">Protein kinase domain-containing protein</fullName>
    </recommendedName>
</protein>
<accession>A0A8K0X9Q0</accession>
<feature type="region of interest" description="Disordered" evidence="1">
    <location>
        <begin position="515"/>
        <end position="578"/>
    </location>
</feature>
<feature type="compositionally biased region" description="Basic and acidic residues" evidence="1">
    <location>
        <begin position="519"/>
        <end position="534"/>
    </location>
</feature>
<dbReference type="Gene3D" id="1.25.40.20">
    <property type="entry name" value="Ankyrin repeat-containing domain"/>
    <property type="match status" value="1"/>
</dbReference>
<dbReference type="EMBL" id="JAGPXD010000001">
    <property type="protein sequence ID" value="KAH7375858.1"/>
    <property type="molecule type" value="Genomic_DNA"/>
</dbReference>
<dbReference type="AlphaFoldDB" id="A0A8K0X9Q0"/>
<sequence length="995" mass="110595">MDYTRTTSRTRLTPQGNVNLDDLRKSVSQTRSNFTRVRAGVRRLGNNTTKPDFITFVSLACEIYQAQDSDYVPVAQYPSVLETFQGKGHTSLVTQTEVALEAPSNFARGTVGSYQDRIIIKRPRHSILQEKADGLISFITELRVRSHANLKAHPNIARLRGIGWDFEDEDATIPRPILLEELAPQGALDNFWRNWSFVRLGFKAKLDFCRDVADGLQALHANGVVHGDVKPENILVFPRKDARESFVLKLTDFGHSVIEADRSQGLPAFTQKWSAPEAATKANMTFSEMKATDYYSYGLVLLSIMLVRPFYEDVDDLERSKQDGSILGKLVELLEKEDRYSDDSDLEVGTIVLLLSKSAQLCPSARSLDACISIIETYQAENQVTSTRPPVVQSTLVAPVSALDVVSKVTVGYRTLLSCSYHLKAHIARALEDIASKPTDPRQAAAAWELVICCFSGFGVARDYDAAGRWLDVARGHGIVAAQDFFEPLQGAIAKGKELRERDEARFSERQLAYANIKNENKEQEGHEEGKDLASKQSNSQTPTDKPLAPEPQPSEVAPADQTETTKPTTDSTFVNPSSTAFERYLSQSGQTRSVSIPMSEDVRKAITRGEVERLRDLLMEYSDAANSVDQDGNTPLLLAADKKQLTVLQYLLRHPDVTAGVHNNAGQTALHLIADFDENDEQVINLAPQLVAKGADLLHEALPVQKSQDRFVFSLGLRCCPMLNAVLHDKLLLLKSLLVAAHPSSSSQNSLCQICEAGSRFRRILAVSLSLFRIDALELLTAHLQSQGRYKTIELANIRVWAGQNLLPLYKVPFHSVAISAMDLPESFFRAMIYGRAYADVQERTIDFLLAVEATSTNVRDQNARYSNMLQAACAGGSLDGINHILERMAEKQTGPIMLYQVITSVMLAIQYGLRDIFDRLLAEDRKSLEAECQVPCRKTDCSDDIGSWRRGARLLMGRPRTKLLPKGHSHGQCFGDELLHPAISVRHQDSYFT</sequence>
<name>A0A8K0X9Q0_9PEZI</name>
<dbReference type="InterPro" id="IPR000719">
    <property type="entry name" value="Prot_kinase_dom"/>
</dbReference>
<dbReference type="CDD" id="cd00180">
    <property type="entry name" value="PKc"/>
    <property type="match status" value="1"/>
</dbReference>
<dbReference type="Proteomes" id="UP000813385">
    <property type="component" value="Unassembled WGS sequence"/>
</dbReference>
<organism evidence="3 4">
    <name type="scientific">Plectosphaerella cucumerina</name>
    <dbReference type="NCBI Taxonomy" id="40658"/>
    <lineage>
        <taxon>Eukaryota</taxon>
        <taxon>Fungi</taxon>
        <taxon>Dikarya</taxon>
        <taxon>Ascomycota</taxon>
        <taxon>Pezizomycotina</taxon>
        <taxon>Sordariomycetes</taxon>
        <taxon>Hypocreomycetidae</taxon>
        <taxon>Glomerellales</taxon>
        <taxon>Plectosphaerellaceae</taxon>
        <taxon>Plectosphaerella</taxon>
    </lineage>
</organism>
<dbReference type="SUPFAM" id="SSF48403">
    <property type="entry name" value="Ankyrin repeat"/>
    <property type="match status" value="1"/>
</dbReference>
<dbReference type="Gene3D" id="1.10.510.10">
    <property type="entry name" value="Transferase(Phosphotransferase) domain 1"/>
    <property type="match status" value="1"/>
</dbReference>
<feature type="compositionally biased region" description="Polar residues" evidence="1">
    <location>
        <begin position="562"/>
        <end position="578"/>
    </location>
</feature>
<dbReference type="InterPro" id="IPR008271">
    <property type="entry name" value="Ser/Thr_kinase_AS"/>
</dbReference>
<comment type="caution">
    <text evidence="3">The sequence shown here is derived from an EMBL/GenBank/DDBJ whole genome shotgun (WGS) entry which is preliminary data.</text>
</comment>
<dbReference type="PANTHER" id="PTHR24359:SF1">
    <property type="entry name" value="INHIBITOR OF NUCLEAR FACTOR KAPPA-B KINASE EPSILON SUBUNIT HOMOLOG 1-RELATED"/>
    <property type="match status" value="1"/>
</dbReference>
<dbReference type="InterPro" id="IPR011009">
    <property type="entry name" value="Kinase-like_dom_sf"/>
</dbReference>
<dbReference type="SMART" id="SM00248">
    <property type="entry name" value="ANK"/>
    <property type="match status" value="4"/>
</dbReference>